<dbReference type="Pfam" id="PF09829">
    <property type="entry name" value="DUF2057"/>
    <property type="match status" value="1"/>
</dbReference>
<dbReference type="OrthoDB" id="7058190at2"/>
<keyword evidence="5" id="KW-1185">Reference proteome</keyword>
<comment type="caution">
    <text evidence="4">The sequence shown here is derived from an EMBL/GenBank/DDBJ whole genome shotgun (WGS) entry which is preliminary data.</text>
</comment>
<dbReference type="RefSeq" id="WP_126159200.1">
    <property type="nucleotide sequence ID" value="NZ_RQXW01000012.1"/>
</dbReference>
<feature type="chain" id="PRO_5019445574" evidence="3">
    <location>
        <begin position="22"/>
        <end position="220"/>
    </location>
</feature>
<evidence type="ECO:0000313" key="4">
    <source>
        <dbReference type="EMBL" id="RTE65253.1"/>
    </source>
</evidence>
<dbReference type="PANTHER" id="PTHR38108">
    <property type="entry name" value="UPF0319 PROTEIN YCCT"/>
    <property type="match status" value="1"/>
</dbReference>
<dbReference type="PANTHER" id="PTHR38108:SF1">
    <property type="entry name" value="UPF0319 PROTEIN YCCT"/>
    <property type="match status" value="1"/>
</dbReference>
<gene>
    <name evidence="4" type="ORF">EH243_13515</name>
</gene>
<dbReference type="Proteomes" id="UP000283087">
    <property type="component" value="Unassembled WGS sequence"/>
</dbReference>
<proteinExistence type="inferred from homology"/>
<evidence type="ECO:0000256" key="3">
    <source>
        <dbReference type="SAM" id="SignalP"/>
    </source>
</evidence>
<accession>A0A430KPI4</accession>
<evidence type="ECO:0000256" key="2">
    <source>
        <dbReference type="ARBA" id="ARBA00022729"/>
    </source>
</evidence>
<reference evidence="4 5" key="1">
    <citation type="submission" date="2018-11" db="EMBL/GenBank/DDBJ databases">
        <title>The draft genome sequence of Amphritea opalescens ANRC-JH13T.</title>
        <authorList>
            <person name="Fang Z."/>
            <person name="Zhang Y."/>
            <person name="Han X."/>
        </authorList>
    </citation>
    <scope>NUCLEOTIDE SEQUENCE [LARGE SCALE GENOMIC DNA]</scope>
    <source>
        <strain evidence="4 5">ANRC-JH13</strain>
    </source>
</reference>
<dbReference type="InterPro" id="IPR018635">
    <property type="entry name" value="UPF0319"/>
</dbReference>
<organism evidence="4 5">
    <name type="scientific">Amphritea opalescens</name>
    <dbReference type="NCBI Taxonomy" id="2490544"/>
    <lineage>
        <taxon>Bacteria</taxon>
        <taxon>Pseudomonadati</taxon>
        <taxon>Pseudomonadota</taxon>
        <taxon>Gammaproteobacteria</taxon>
        <taxon>Oceanospirillales</taxon>
        <taxon>Oceanospirillaceae</taxon>
        <taxon>Amphritea</taxon>
    </lineage>
</organism>
<protein>
    <submittedName>
        <fullName evidence="4">DUF2057 domain-containing protein</fullName>
    </submittedName>
</protein>
<keyword evidence="2 3" id="KW-0732">Signal</keyword>
<dbReference type="AlphaFoldDB" id="A0A430KPI4"/>
<feature type="signal peptide" evidence="3">
    <location>
        <begin position="1"/>
        <end position="21"/>
    </location>
</feature>
<name>A0A430KPI4_9GAMM</name>
<sequence length="220" mass="24565">MRFGSNIFSLIVFLFSSSAMAEVKFSVGSDIMLIAVNGSEIVNDSFFENTDTMILPNGKNQILVQYSTEVKASGGSEIETTDAHVIVFNAEDTAVHLSAPEIKKLSQFREFNLGGAWLLSDNAGTKIQYLSQPLIKEGFQINRNYEQELRTLNESDTPVSMKKSMTLVGFSSTAEPNTPMLKQNANEVDSINLPETLLRYWYLNADLETRAKFKVWLDGK</sequence>
<dbReference type="EMBL" id="RQXW01000012">
    <property type="protein sequence ID" value="RTE65253.1"/>
    <property type="molecule type" value="Genomic_DNA"/>
</dbReference>
<comment type="similarity">
    <text evidence="1">Belongs to the UPF0319 family.</text>
</comment>
<evidence type="ECO:0000313" key="5">
    <source>
        <dbReference type="Proteomes" id="UP000283087"/>
    </source>
</evidence>
<evidence type="ECO:0000256" key="1">
    <source>
        <dbReference type="ARBA" id="ARBA00008490"/>
    </source>
</evidence>